<comment type="caution">
    <text evidence="1">The sequence shown here is derived from an EMBL/GenBank/DDBJ whole genome shotgun (WGS) entry which is preliminary data.</text>
</comment>
<evidence type="ECO:0000313" key="1">
    <source>
        <dbReference type="EMBL" id="GBF51465.1"/>
    </source>
</evidence>
<reference evidence="1 2" key="1">
    <citation type="submission" date="2018-02" db="EMBL/GenBank/DDBJ databases">
        <title>Novel Leptospira species isolated from soil and water in Japan.</title>
        <authorList>
            <person name="Nakao R."/>
            <person name="Masuzawa T."/>
        </authorList>
    </citation>
    <scope>NUCLEOTIDE SEQUENCE [LARGE SCALE GENOMIC DNA]</scope>
    <source>
        <strain evidence="1 2">YH101</strain>
    </source>
</reference>
<dbReference type="Proteomes" id="UP000245133">
    <property type="component" value="Unassembled WGS sequence"/>
</dbReference>
<evidence type="ECO:0000313" key="2">
    <source>
        <dbReference type="Proteomes" id="UP000245133"/>
    </source>
</evidence>
<dbReference type="AlphaFoldDB" id="A0A2P2E3J5"/>
<dbReference type="EMBL" id="BFBB01000008">
    <property type="protein sequence ID" value="GBF51465.1"/>
    <property type="molecule type" value="Genomic_DNA"/>
</dbReference>
<protein>
    <submittedName>
        <fullName evidence="1">Uncharacterized protein</fullName>
    </submittedName>
</protein>
<sequence>MYPKIVFLLTLLLISFCTQDAKERNIALENPNQLREICDENAEDVFEALFLEKSKESMKVRSGQALSVVAAGGTAITETILYLGGGAAVGILVCSPILMAEAASDTKSGHGISCALEVGSKVSVALAAEGGYEYTKKVWKNTDHLRDFDYDELSSLVRANSECYLKTGQKKDIITAAKQIQEWKKNNDIWVHLSFQEQNKVEALEKRILSLLYEKNSQKN</sequence>
<proteinExistence type="predicted"/>
<keyword evidence="2" id="KW-1185">Reference proteome</keyword>
<dbReference type="OrthoDB" id="9838617at2"/>
<organism evidence="1 2">
    <name type="scientific">Leptospira ryugenii</name>
    <dbReference type="NCBI Taxonomy" id="1917863"/>
    <lineage>
        <taxon>Bacteria</taxon>
        <taxon>Pseudomonadati</taxon>
        <taxon>Spirochaetota</taxon>
        <taxon>Spirochaetia</taxon>
        <taxon>Leptospirales</taxon>
        <taxon>Leptospiraceae</taxon>
        <taxon>Leptospira</taxon>
    </lineage>
</organism>
<gene>
    <name evidence="1" type="ORF">LPTSP4_30030</name>
</gene>
<accession>A0A2P2E3J5</accession>
<name>A0A2P2E3J5_9LEPT</name>
<dbReference type="RefSeq" id="WP_108977799.1">
    <property type="nucleotide sequence ID" value="NZ_BFBB01000008.1"/>
</dbReference>